<name>A0A2A6FN19_9MICO</name>
<dbReference type="EMBL" id="NAEP01000058">
    <property type="protein sequence ID" value="PDQ34284.1"/>
    <property type="molecule type" value="Genomic_DNA"/>
</dbReference>
<dbReference type="Proteomes" id="UP000219994">
    <property type="component" value="Unassembled WGS sequence"/>
</dbReference>
<feature type="transmembrane region" description="Helical" evidence="5">
    <location>
        <begin position="139"/>
        <end position="159"/>
    </location>
</feature>
<evidence type="ECO:0000259" key="6">
    <source>
        <dbReference type="Pfam" id="PF12698"/>
    </source>
</evidence>
<organism evidence="7 8">
    <name type="scientific">Candidatus Lumbricidiphila eiseniae</name>
    <dbReference type="NCBI Taxonomy" id="1969409"/>
    <lineage>
        <taxon>Bacteria</taxon>
        <taxon>Bacillati</taxon>
        <taxon>Actinomycetota</taxon>
        <taxon>Actinomycetes</taxon>
        <taxon>Micrococcales</taxon>
        <taxon>Microbacteriaceae</taxon>
        <taxon>Candidatus Lumbricidiphila</taxon>
    </lineage>
</organism>
<dbReference type="PANTHER" id="PTHR43027">
    <property type="entry name" value="DOXORUBICIN RESISTANCE ABC TRANSPORTER PERMEASE PROTEIN DRRC-RELATED"/>
    <property type="match status" value="1"/>
</dbReference>
<evidence type="ECO:0000313" key="8">
    <source>
        <dbReference type="Proteomes" id="UP000219994"/>
    </source>
</evidence>
<feature type="domain" description="ABC-2 type transporter transmembrane" evidence="6">
    <location>
        <begin position="129"/>
        <end position="322"/>
    </location>
</feature>
<feature type="transmembrane region" description="Helical" evidence="5">
    <location>
        <begin position="215"/>
        <end position="237"/>
    </location>
</feature>
<feature type="transmembrane region" description="Helical" evidence="5">
    <location>
        <begin position="21"/>
        <end position="39"/>
    </location>
</feature>
<sequence length="334" mass="36368">MELASSSAKDLYRDRKGSFSILLMFLFFFLLMVGLNYTINIGGRNAPVVAVDSSVVLYSEVREQLAASGLKTVDAHNADAATVTVKETEQGVVVLLRAKTNSQWLQVAAAVERAGYKTSDYTVIDTLGDPVVDILRNSLAGVSCIGLMAITFMGTSVPLTRMRENGTLRLLGTTPANKLTFILAQTPARLVFGVFVILTIFITSLLLGYTQAAQLFRLLGTMTLGLAMLFALAYLLASRSRKPDTINNISATLPMLVLFASGSVLPPRMFPEPVTWALDCLPTTWYVRAAAADLAGDATSTEHIWLYWALMLTTTITAAALATRLFLWDDQEHQ</sequence>
<evidence type="ECO:0000256" key="4">
    <source>
        <dbReference type="ARBA" id="ARBA00023136"/>
    </source>
</evidence>
<dbReference type="Pfam" id="PF12698">
    <property type="entry name" value="ABC2_membrane_3"/>
    <property type="match status" value="1"/>
</dbReference>
<dbReference type="AlphaFoldDB" id="A0A2A6FN19"/>
<keyword evidence="2 5" id="KW-0812">Transmembrane</keyword>
<evidence type="ECO:0000313" key="7">
    <source>
        <dbReference type="EMBL" id="PDQ34284.1"/>
    </source>
</evidence>
<evidence type="ECO:0000256" key="5">
    <source>
        <dbReference type="SAM" id="Phobius"/>
    </source>
</evidence>
<keyword evidence="3 5" id="KW-1133">Transmembrane helix</keyword>
<comment type="subcellular location">
    <subcellularLocation>
        <location evidence="1">Membrane</location>
        <topology evidence="1">Multi-pass membrane protein</topology>
    </subcellularLocation>
</comment>
<dbReference type="InterPro" id="IPR013525">
    <property type="entry name" value="ABC2_TM"/>
</dbReference>
<protein>
    <recommendedName>
        <fullName evidence="6">ABC-2 type transporter transmembrane domain-containing protein</fullName>
    </recommendedName>
</protein>
<evidence type="ECO:0000256" key="1">
    <source>
        <dbReference type="ARBA" id="ARBA00004141"/>
    </source>
</evidence>
<reference evidence="8" key="1">
    <citation type="submission" date="2017-03" db="EMBL/GenBank/DDBJ databases">
        <authorList>
            <person name="Lund M.B."/>
        </authorList>
    </citation>
    <scope>NUCLEOTIDE SEQUENCE [LARGE SCALE GENOMIC DNA]</scope>
</reference>
<proteinExistence type="predicted"/>
<evidence type="ECO:0000256" key="2">
    <source>
        <dbReference type="ARBA" id="ARBA00022692"/>
    </source>
</evidence>
<feature type="transmembrane region" description="Helical" evidence="5">
    <location>
        <begin position="249"/>
        <end position="266"/>
    </location>
</feature>
<feature type="transmembrane region" description="Helical" evidence="5">
    <location>
        <begin position="190"/>
        <end position="209"/>
    </location>
</feature>
<gene>
    <name evidence="7" type="ORF">B5766_12140</name>
</gene>
<feature type="transmembrane region" description="Helical" evidence="5">
    <location>
        <begin position="305"/>
        <end position="327"/>
    </location>
</feature>
<dbReference type="GO" id="GO:0140359">
    <property type="term" value="F:ABC-type transporter activity"/>
    <property type="evidence" value="ECO:0007669"/>
    <property type="project" value="InterPro"/>
</dbReference>
<accession>A0A2A6FN19</accession>
<dbReference type="InterPro" id="IPR052902">
    <property type="entry name" value="ABC-2_transporter"/>
</dbReference>
<dbReference type="GO" id="GO:0016020">
    <property type="term" value="C:membrane"/>
    <property type="evidence" value="ECO:0007669"/>
    <property type="project" value="UniProtKB-SubCell"/>
</dbReference>
<evidence type="ECO:0000256" key="3">
    <source>
        <dbReference type="ARBA" id="ARBA00022989"/>
    </source>
</evidence>
<keyword evidence="4 5" id="KW-0472">Membrane</keyword>
<dbReference type="PANTHER" id="PTHR43027:SF2">
    <property type="entry name" value="TRANSPORT PERMEASE PROTEIN"/>
    <property type="match status" value="1"/>
</dbReference>
<comment type="caution">
    <text evidence="7">The sequence shown here is derived from an EMBL/GenBank/DDBJ whole genome shotgun (WGS) entry which is preliminary data.</text>
</comment>